<feature type="non-terminal residue" evidence="1">
    <location>
        <position position="1"/>
    </location>
</feature>
<dbReference type="AlphaFoldDB" id="A0A5J9UYA6"/>
<comment type="caution">
    <text evidence="1">The sequence shown here is derived from an EMBL/GenBank/DDBJ whole genome shotgun (WGS) entry which is preliminary data.</text>
</comment>
<reference evidence="1 2" key="1">
    <citation type="journal article" date="2019" name="Sci. Rep.">
        <title>A high-quality genome of Eragrostis curvula grass provides insights into Poaceae evolution and supports new strategies to enhance forage quality.</title>
        <authorList>
            <person name="Carballo J."/>
            <person name="Santos B.A.C.M."/>
            <person name="Zappacosta D."/>
            <person name="Garbus I."/>
            <person name="Selva J.P."/>
            <person name="Gallo C.A."/>
            <person name="Diaz A."/>
            <person name="Albertini E."/>
            <person name="Caccamo M."/>
            <person name="Echenique V."/>
        </authorList>
    </citation>
    <scope>NUCLEOTIDE SEQUENCE [LARGE SCALE GENOMIC DNA]</scope>
    <source>
        <strain evidence="2">cv. Victoria</strain>
        <tissue evidence="1">Leaf</tissue>
    </source>
</reference>
<dbReference type="InterPro" id="IPR049198">
    <property type="entry name" value="DUF6865"/>
</dbReference>
<proteinExistence type="predicted"/>
<dbReference type="OrthoDB" id="632588at2759"/>
<dbReference type="Proteomes" id="UP000324897">
    <property type="component" value="Chromosome 1"/>
</dbReference>
<evidence type="ECO:0000313" key="1">
    <source>
        <dbReference type="EMBL" id="TVU28067.1"/>
    </source>
</evidence>
<keyword evidence="2" id="KW-1185">Reference proteome</keyword>
<protein>
    <submittedName>
        <fullName evidence="1">Uncharacterized protein</fullName>
    </submittedName>
</protein>
<sequence length="142" mass="15262">MLRSIHPALLRIGSVTSSEGACEPGRRGNLSSLEVVGGTNRYLVRDPVLMAFLQYLKCSLRLMASPSAAAEFSQETARKSLIAISQSIPETPLPKEVKTPISTAENGKVDDAAEKYRSKLMSITDLSSDAQPTQCPPENVAT</sequence>
<dbReference type="PANTHER" id="PTHR35282">
    <property type="entry name" value="F5D14.24 PROTEIN"/>
    <property type="match status" value="1"/>
</dbReference>
<name>A0A5J9UYA6_9POAL</name>
<dbReference type="PANTHER" id="PTHR35282:SF2">
    <property type="entry name" value="F5D14.24 PROTEIN"/>
    <property type="match status" value="1"/>
</dbReference>
<organism evidence="1 2">
    <name type="scientific">Eragrostis curvula</name>
    <name type="common">weeping love grass</name>
    <dbReference type="NCBI Taxonomy" id="38414"/>
    <lineage>
        <taxon>Eukaryota</taxon>
        <taxon>Viridiplantae</taxon>
        <taxon>Streptophyta</taxon>
        <taxon>Embryophyta</taxon>
        <taxon>Tracheophyta</taxon>
        <taxon>Spermatophyta</taxon>
        <taxon>Magnoliopsida</taxon>
        <taxon>Liliopsida</taxon>
        <taxon>Poales</taxon>
        <taxon>Poaceae</taxon>
        <taxon>PACMAD clade</taxon>
        <taxon>Chloridoideae</taxon>
        <taxon>Eragrostideae</taxon>
        <taxon>Eragrostidinae</taxon>
        <taxon>Eragrostis</taxon>
    </lineage>
</organism>
<dbReference type="EMBL" id="RWGY01000011">
    <property type="protein sequence ID" value="TVU28067.1"/>
    <property type="molecule type" value="Genomic_DNA"/>
</dbReference>
<dbReference type="Gramene" id="TVU28067">
    <property type="protein sequence ID" value="TVU28067"/>
    <property type="gene ID" value="EJB05_19575"/>
</dbReference>
<evidence type="ECO:0000313" key="2">
    <source>
        <dbReference type="Proteomes" id="UP000324897"/>
    </source>
</evidence>
<accession>A0A5J9UYA6</accession>
<dbReference type="Pfam" id="PF21737">
    <property type="entry name" value="DUF6865"/>
    <property type="match status" value="1"/>
</dbReference>
<gene>
    <name evidence="1" type="ORF">EJB05_19575</name>
</gene>